<comment type="caution">
    <text evidence="2">The sequence shown here is derived from an EMBL/GenBank/DDBJ whole genome shotgun (WGS) entry which is preliminary data.</text>
</comment>
<keyword evidence="3" id="KW-1185">Reference proteome</keyword>
<evidence type="ECO:0000259" key="1">
    <source>
        <dbReference type="Pfam" id="PF00975"/>
    </source>
</evidence>
<proteinExistence type="predicted"/>
<keyword evidence="2" id="KW-0378">Hydrolase</keyword>
<accession>A0ABR1KJ61</accession>
<dbReference type="Gene3D" id="3.40.50.1820">
    <property type="entry name" value="alpha/beta hydrolase"/>
    <property type="match status" value="1"/>
</dbReference>
<dbReference type="Proteomes" id="UP001363622">
    <property type="component" value="Unassembled WGS sequence"/>
</dbReference>
<protein>
    <submittedName>
        <fullName evidence="2">Alpha/Beta hydrolase protein</fullName>
    </submittedName>
</protein>
<name>A0ABR1KJ61_9PEZI</name>
<evidence type="ECO:0000313" key="3">
    <source>
        <dbReference type="Proteomes" id="UP001363622"/>
    </source>
</evidence>
<gene>
    <name evidence="2" type="ORF">IWZ03DRAFT_205423</name>
</gene>
<dbReference type="EMBL" id="JBBPHU010000007">
    <property type="protein sequence ID" value="KAK7515520.1"/>
    <property type="molecule type" value="Genomic_DNA"/>
</dbReference>
<evidence type="ECO:0000313" key="2">
    <source>
        <dbReference type="EMBL" id="KAK7515520.1"/>
    </source>
</evidence>
<sequence length="295" mass="32356">METIELLQGRTDSKLTPLFLVHAVSGLALPYFALGPLDSSDQARPVYGITSPTYSDLRYQLPSSLDKLAAEYVSRIRREVQPTGPYLLGGWSMGGMIAVKMAQILETMGQTVQRIIMVDSGNPDTMSQLRKSPELEARANGLFETIARRMPGFNADYDSSSCACSVCSSCASSSISQDGSEDTLDDEIDLLDRDLIFCRMRQHIKNGLEIIAQAGHEGFLRSKLSTGVVLVRCTTFQGPYRRAQLSKHKGTMGWEASDFGGGFQVIDFSGDHDGAFDRHNVGELTDILRRVVSSL</sequence>
<dbReference type="InterPro" id="IPR029058">
    <property type="entry name" value="AB_hydrolase_fold"/>
</dbReference>
<feature type="domain" description="Thioesterase" evidence="1">
    <location>
        <begin position="17"/>
        <end position="129"/>
    </location>
</feature>
<dbReference type="InterPro" id="IPR001031">
    <property type="entry name" value="Thioesterase"/>
</dbReference>
<dbReference type="Pfam" id="PF00975">
    <property type="entry name" value="Thioesterase"/>
    <property type="match status" value="1"/>
</dbReference>
<dbReference type="SUPFAM" id="SSF53474">
    <property type="entry name" value="alpha/beta-Hydrolases"/>
    <property type="match status" value="1"/>
</dbReference>
<dbReference type="GO" id="GO:0016787">
    <property type="term" value="F:hydrolase activity"/>
    <property type="evidence" value="ECO:0007669"/>
    <property type="project" value="UniProtKB-KW"/>
</dbReference>
<reference evidence="2 3" key="1">
    <citation type="submission" date="2024-04" db="EMBL/GenBank/DDBJ databases">
        <title>Phyllosticta paracitricarpa is synonymous to the EU quarantine fungus P. citricarpa based on phylogenomic analyses.</title>
        <authorList>
            <consortium name="Lawrence Berkeley National Laboratory"/>
            <person name="Van Ingen-Buijs V.A."/>
            <person name="Van Westerhoven A.C."/>
            <person name="Haridas S."/>
            <person name="Skiadas P."/>
            <person name="Martin F."/>
            <person name="Groenewald J.Z."/>
            <person name="Crous P.W."/>
            <person name="Seidl M.F."/>
        </authorList>
    </citation>
    <scope>NUCLEOTIDE SEQUENCE [LARGE SCALE GENOMIC DNA]</scope>
    <source>
        <strain evidence="2 3">CBS 123371</strain>
    </source>
</reference>
<organism evidence="2 3">
    <name type="scientific">Phyllosticta citriasiana</name>
    <dbReference type="NCBI Taxonomy" id="595635"/>
    <lineage>
        <taxon>Eukaryota</taxon>
        <taxon>Fungi</taxon>
        <taxon>Dikarya</taxon>
        <taxon>Ascomycota</taxon>
        <taxon>Pezizomycotina</taxon>
        <taxon>Dothideomycetes</taxon>
        <taxon>Dothideomycetes incertae sedis</taxon>
        <taxon>Botryosphaeriales</taxon>
        <taxon>Phyllostictaceae</taxon>
        <taxon>Phyllosticta</taxon>
    </lineage>
</organism>